<dbReference type="InterPro" id="IPR013783">
    <property type="entry name" value="Ig-like_fold"/>
</dbReference>
<evidence type="ECO:0000259" key="2">
    <source>
        <dbReference type="Pfam" id="PF00868"/>
    </source>
</evidence>
<proteinExistence type="inferred from homology"/>
<comment type="caution">
    <text evidence="3">The sequence shown here is derived from an EMBL/GenBank/DDBJ whole genome shotgun (WGS) entry which is preliminary data.</text>
</comment>
<dbReference type="GO" id="GO:0072378">
    <property type="term" value="P:blood coagulation, fibrin clot formation"/>
    <property type="evidence" value="ECO:0007669"/>
    <property type="project" value="TreeGrafter"/>
</dbReference>
<dbReference type="AlphaFoldDB" id="A0A3L8SM18"/>
<organism evidence="3 4">
    <name type="scientific">Chloebia gouldiae</name>
    <name type="common">Gouldian finch</name>
    <name type="synonym">Erythrura gouldiae</name>
    <dbReference type="NCBI Taxonomy" id="44316"/>
    <lineage>
        <taxon>Eukaryota</taxon>
        <taxon>Metazoa</taxon>
        <taxon>Chordata</taxon>
        <taxon>Craniata</taxon>
        <taxon>Vertebrata</taxon>
        <taxon>Euteleostomi</taxon>
        <taxon>Archelosauria</taxon>
        <taxon>Archosauria</taxon>
        <taxon>Dinosauria</taxon>
        <taxon>Saurischia</taxon>
        <taxon>Theropoda</taxon>
        <taxon>Coelurosauria</taxon>
        <taxon>Aves</taxon>
        <taxon>Neognathae</taxon>
        <taxon>Neoaves</taxon>
        <taxon>Telluraves</taxon>
        <taxon>Australaves</taxon>
        <taxon>Passeriformes</taxon>
        <taxon>Passeroidea</taxon>
        <taxon>Passeridae</taxon>
        <taxon>Chloebia</taxon>
    </lineage>
</organism>
<gene>
    <name evidence="3" type="ORF">DV515_00005786</name>
</gene>
<evidence type="ECO:0000256" key="1">
    <source>
        <dbReference type="ARBA" id="ARBA00005968"/>
    </source>
</evidence>
<sequence>MARAGQRLRAAGAAGRDAHAGDGALLQQAACVSRIIPVPCPPPDSSRPAHLSTVCHYLSVVDIYMFKEPHEINKQEHHTDKYYNPKLIVRRGQAFQIQIDFNRPYKPESDQFWLEFLM</sequence>
<dbReference type="InterPro" id="IPR014756">
    <property type="entry name" value="Ig_E-set"/>
</dbReference>
<protein>
    <recommendedName>
        <fullName evidence="2">Transglutaminase N-terminal domain-containing protein</fullName>
    </recommendedName>
</protein>
<dbReference type="PANTHER" id="PTHR11590">
    <property type="entry name" value="PROTEIN-GLUTAMINE GAMMA-GLUTAMYLTRANSFERASE"/>
    <property type="match status" value="1"/>
</dbReference>
<dbReference type="Proteomes" id="UP000276834">
    <property type="component" value="Unassembled WGS sequence"/>
</dbReference>
<dbReference type="InterPro" id="IPR001102">
    <property type="entry name" value="Transglutaminase_N"/>
</dbReference>
<feature type="domain" description="Transglutaminase N-terminal" evidence="2">
    <location>
        <begin position="71"/>
        <end position="116"/>
    </location>
</feature>
<dbReference type="InterPro" id="IPR050779">
    <property type="entry name" value="Transglutaminase"/>
</dbReference>
<evidence type="ECO:0000313" key="3">
    <source>
        <dbReference type="EMBL" id="RLW04375.1"/>
    </source>
</evidence>
<name>A0A3L8SM18_CHLGU</name>
<dbReference type="Pfam" id="PF00868">
    <property type="entry name" value="Transglut_N"/>
    <property type="match status" value="1"/>
</dbReference>
<dbReference type="Gene3D" id="2.60.40.10">
    <property type="entry name" value="Immunoglobulins"/>
    <property type="match status" value="1"/>
</dbReference>
<keyword evidence="4" id="KW-1185">Reference proteome</keyword>
<dbReference type="PANTHER" id="PTHR11590:SF42">
    <property type="entry name" value="COAGULATION FACTOR XIII A CHAIN"/>
    <property type="match status" value="1"/>
</dbReference>
<reference evidence="3 4" key="1">
    <citation type="journal article" date="2018" name="Proc. R. Soc. B">
        <title>A non-coding region near Follistatin controls head colour polymorphism in the Gouldian finch.</title>
        <authorList>
            <person name="Toomey M.B."/>
            <person name="Marques C.I."/>
            <person name="Andrade P."/>
            <person name="Araujo P.M."/>
            <person name="Sabatino S."/>
            <person name="Gazda M.A."/>
            <person name="Afonso S."/>
            <person name="Lopes R.J."/>
            <person name="Corbo J.C."/>
            <person name="Carneiro M."/>
        </authorList>
    </citation>
    <scope>NUCLEOTIDE SEQUENCE [LARGE SCALE GENOMIC DNA]</scope>
    <source>
        <strain evidence="3">Red01</strain>
        <tissue evidence="3">Muscle</tissue>
    </source>
</reference>
<accession>A0A3L8SM18</accession>
<dbReference type="EMBL" id="QUSF01000013">
    <property type="protein sequence ID" value="RLW04375.1"/>
    <property type="molecule type" value="Genomic_DNA"/>
</dbReference>
<dbReference type="SUPFAM" id="SSF81296">
    <property type="entry name" value="E set domains"/>
    <property type="match status" value="1"/>
</dbReference>
<dbReference type="GO" id="GO:0003810">
    <property type="term" value="F:protein-glutamine gamma-glutamyltransferase activity"/>
    <property type="evidence" value="ECO:0007669"/>
    <property type="project" value="TreeGrafter"/>
</dbReference>
<comment type="similarity">
    <text evidence="1">Belongs to the transglutaminase superfamily. Transglutaminase family.</text>
</comment>
<feature type="non-terminal residue" evidence="3">
    <location>
        <position position="118"/>
    </location>
</feature>
<evidence type="ECO:0000313" key="4">
    <source>
        <dbReference type="Proteomes" id="UP000276834"/>
    </source>
</evidence>
<dbReference type="OrthoDB" id="437511at2759"/>